<dbReference type="InterPro" id="IPR036869">
    <property type="entry name" value="J_dom_sf"/>
</dbReference>
<feature type="compositionally biased region" description="Basic residues" evidence="9">
    <location>
        <begin position="595"/>
        <end position="617"/>
    </location>
</feature>
<dbReference type="SMART" id="SM00271">
    <property type="entry name" value="DnaJ"/>
    <property type="match status" value="1"/>
</dbReference>
<keyword evidence="3 10" id="KW-0812">Transmembrane</keyword>
<dbReference type="InterPro" id="IPR001623">
    <property type="entry name" value="DnaJ_domain"/>
</dbReference>
<keyword evidence="8" id="KW-0143">Chaperone</keyword>
<dbReference type="PANTHER" id="PTHR24075">
    <property type="entry name" value="SEC63 DOMAIN-CONTAINING"/>
    <property type="match status" value="1"/>
</dbReference>
<dbReference type="Pfam" id="PF02889">
    <property type="entry name" value="Sec63"/>
    <property type="match status" value="1"/>
</dbReference>
<dbReference type="GO" id="GO:0006614">
    <property type="term" value="P:SRP-dependent cotranslational protein targeting to membrane"/>
    <property type="evidence" value="ECO:0007669"/>
    <property type="project" value="TreeGrafter"/>
</dbReference>
<dbReference type="PRINTS" id="PR00625">
    <property type="entry name" value="JDOMAIN"/>
</dbReference>
<evidence type="ECO:0000256" key="1">
    <source>
        <dbReference type="ARBA" id="ARBA00004477"/>
    </source>
</evidence>
<dbReference type="SUPFAM" id="SSF158702">
    <property type="entry name" value="Sec63 N-terminal domain-like"/>
    <property type="match status" value="1"/>
</dbReference>
<dbReference type="AlphaFoldDB" id="A0A915IYQ5"/>
<dbReference type="CDD" id="cd06257">
    <property type="entry name" value="DnaJ"/>
    <property type="match status" value="1"/>
</dbReference>
<evidence type="ECO:0000256" key="7">
    <source>
        <dbReference type="ARBA" id="ARBA00023136"/>
    </source>
</evidence>
<dbReference type="SUPFAM" id="SSF81296">
    <property type="entry name" value="E set domains"/>
    <property type="match status" value="1"/>
</dbReference>
<comment type="subcellular location">
    <subcellularLocation>
        <location evidence="1">Endoplasmic reticulum membrane</location>
        <topology evidence="1">Multi-pass membrane protein</topology>
    </subcellularLocation>
</comment>
<evidence type="ECO:0000256" key="2">
    <source>
        <dbReference type="ARBA" id="ARBA00022448"/>
    </source>
</evidence>
<evidence type="ECO:0000256" key="3">
    <source>
        <dbReference type="ARBA" id="ARBA00022692"/>
    </source>
</evidence>
<dbReference type="PROSITE" id="PS50076">
    <property type="entry name" value="DNAJ_2"/>
    <property type="match status" value="1"/>
</dbReference>
<keyword evidence="2" id="KW-0813">Transport</keyword>
<dbReference type="Proteomes" id="UP000887565">
    <property type="component" value="Unplaced"/>
</dbReference>
<dbReference type="GO" id="GO:0003723">
    <property type="term" value="F:RNA binding"/>
    <property type="evidence" value="ECO:0007669"/>
    <property type="project" value="TreeGrafter"/>
</dbReference>
<dbReference type="GO" id="GO:0008320">
    <property type="term" value="F:protein transmembrane transporter activity"/>
    <property type="evidence" value="ECO:0007669"/>
    <property type="project" value="TreeGrafter"/>
</dbReference>
<evidence type="ECO:0000259" key="11">
    <source>
        <dbReference type="PROSITE" id="PS50076"/>
    </source>
</evidence>
<dbReference type="GO" id="GO:0031207">
    <property type="term" value="C:Sec62/Sec63 complex"/>
    <property type="evidence" value="ECO:0007669"/>
    <property type="project" value="TreeGrafter"/>
</dbReference>
<protein>
    <submittedName>
        <fullName evidence="13">J domain-containing protein</fullName>
    </submittedName>
</protein>
<dbReference type="Gene3D" id="1.10.287.110">
    <property type="entry name" value="DnaJ domain"/>
    <property type="match status" value="1"/>
</dbReference>
<feature type="transmembrane region" description="Helical" evidence="10">
    <location>
        <begin position="213"/>
        <end position="236"/>
    </location>
</feature>
<feature type="transmembrane region" description="Helical" evidence="10">
    <location>
        <begin position="15"/>
        <end position="35"/>
    </location>
</feature>
<keyword evidence="7 10" id="KW-0472">Membrane</keyword>
<evidence type="ECO:0000256" key="5">
    <source>
        <dbReference type="ARBA" id="ARBA00022927"/>
    </source>
</evidence>
<evidence type="ECO:0000256" key="6">
    <source>
        <dbReference type="ARBA" id="ARBA00022989"/>
    </source>
</evidence>
<evidence type="ECO:0000256" key="8">
    <source>
        <dbReference type="ARBA" id="ARBA00023186"/>
    </source>
</evidence>
<feature type="region of interest" description="Disordered" evidence="9">
    <location>
        <begin position="783"/>
        <end position="819"/>
    </location>
</feature>
<keyword evidence="6 10" id="KW-1133">Transmembrane helix</keyword>
<proteinExistence type="predicted"/>
<feature type="compositionally biased region" description="Basic and acidic residues" evidence="9">
    <location>
        <begin position="622"/>
        <end position="644"/>
    </location>
</feature>
<reference evidence="13" key="1">
    <citation type="submission" date="2022-11" db="UniProtKB">
        <authorList>
            <consortium name="WormBaseParasite"/>
        </authorList>
    </citation>
    <scope>IDENTIFICATION</scope>
</reference>
<dbReference type="InterPro" id="IPR035892">
    <property type="entry name" value="C2_domain_sf"/>
</dbReference>
<dbReference type="Pfam" id="PF00226">
    <property type="entry name" value="DnaJ"/>
    <property type="match status" value="1"/>
</dbReference>
<keyword evidence="5" id="KW-0653">Protein transport</keyword>
<dbReference type="InterPro" id="IPR014756">
    <property type="entry name" value="Ig_E-set"/>
</dbReference>
<feature type="transmembrane region" description="Helical" evidence="10">
    <location>
        <begin position="182"/>
        <end position="206"/>
    </location>
</feature>
<dbReference type="Gene3D" id="2.60.40.150">
    <property type="entry name" value="C2 domain"/>
    <property type="match status" value="1"/>
</dbReference>
<evidence type="ECO:0000313" key="13">
    <source>
        <dbReference type="WBParaSite" id="nRc.2.0.1.t18959-RA"/>
    </source>
</evidence>
<feature type="transmembrane region" description="Helical" evidence="10">
    <location>
        <begin position="76"/>
        <end position="96"/>
    </location>
</feature>
<name>A0A915IYQ5_ROMCU</name>
<evidence type="ECO:0000313" key="12">
    <source>
        <dbReference type="Proteomes" id="UP000887565"/>
    </source>
</evidence>
<feature type="domain" description="J" evidence="11">
    <location>
        <begin position="106"/>
        <end position="167"/>
    </location>
</feature>
<dbReference type="SMART" id="SM00973">
    <property type="entry name" value="Sec63"/>
    <property type="match status" value="1"/>
</dbReference>
<keyword evidence="12" id="KW-1185">Reference proteome</keyword>
<sequence>MAGMNFEYDERGGTFYYFLVSFYALVLIPLTYYLWPRNSKKKDGSVDSKLCHCESCLIKDSLKKSREPWKKWKQRIINVFLLIAWMGFTALAYKAAHIENDHVEWDPYIVLGLDRGASVEEVKKAYRQLTKIHHPDKGGEEKRFVEITKAHLALTDAESKKNYDLYGNPDGPGGTNFDRKLVFLHFIFTLRLFAAQTFGIALPSWLVSKEYSFFVLAAYGLVFMIILPVAVGIWWYRSIKYSADSVLMKTTELFAHMEHKTSFLNVKRVITILSGAYEFWKMFNKEIIERPSDDIEVPMLIKQFPSINENKREGPFFIPYSVKARVLLYAHLSRKPLPADTLNTDLQYILKKCSYLVQELIQVHSQLYMYAMAGRVARTPALESLDNIMKVNPLLVQALWESKNSLLQLPHITEEVLRRSVLKKKRHVRTCAALAALSEDERRETLRVLNDSQYQDVLIVLSSMPHVEMDCAVEVKDDEDKTITAGALVTAVVRLKRTPLLDPSVVKNFYLKNSSTYQVQPIHTNFGSSFPQNDHSDVDDDELHVTDFLNIRMLGTLIEFQGHEDEEYEQDNVGEVSVQQPTERPQQKRNIWEKNKKKKGGKCKGKAKNPHQQKKFVTKLDSPAKKAENVQSGEKERKIIKETKDEENDYNADDDDFLIDEDFSRKEKILEAKSKITHLVHCPHFPEDKYEWWWVYICDRKKRQLVCPPVRVTTLVNEEEVELRFPAQRVPGVYSVQVCLRSDSYLDCDINKDIKDPNTAGSAVLDPDPTILYTVVEAKQVTSHPQWEFPEDDDKKSDDEISEEASEYTEEDEDLSDST</sequence>
<organism evidence="12 13">
    <name type="scientific">Romanomermis culicivorax</name>
    <name type="common">Nematode worm</name>
    <dbReference type="NCBI Taxonomy" id="13658"/>
    <lineage>
        <taxon>Eukaryota</taxon>
        <taxon>Metazoa</taxon>
        <taxon>Ecdysozoa</taxon>
        <taxon>Nematoda</taxon>
        <taxon>Enoplea</taxon>
        <taxon>Dorylaimia</taxon>
        <taxon>Mermithida</taxon>
        <taxon>Mermithoidea</taxon>
        <taxon>Mermithidae</taxon>
        <taxon>Romanomermis</taxon>
    </lineage>
</organism>
<feature type="compositionally biased region" description="Acidic residues" evidence="9">
    <location>
        <begin position="800"/>
        <end position="819"/>
    </location>
</feature>
<dbReference type="Gene3D" id="1.10.3380.10">
    <property type="entry name" value="Sec63 N-terminal domain-like domain"/>
    <property type="match status" value="1"/>
</dbReference>
<dbReference type="GO" id="GO:0006620">
    <property type="term" value="P:post-translational protein targeting to endoplasmic reticulum membrane"/>
    <property type="evidence" value="ECO:0007669"/>
    <property type="project" value="TreeGrafter"/>
</dbReference>
<feature type="region of interest" description="Disordered" evidence="9">
    <location>
        <begin position="567"/>
        <end position="646"/>
    </location>
</feature>
<dbReference type="PANTHER" id="PTHR24075:SF0">
    <property type="entry name" value="TRANSLOCATION PROTEIN SEC63 HOMOLOG"/>
    <property type="match status" value="1"/>
</dbReference>
<dbReference type="WBParaSite" id="nRc.2.0.1.t18959-RA">
    <property type="protein sequence ID" value="nRc.2.0.1.t18959-RA"/>
    <property type="gene ID" value="nRc.2.0.1.g18959"/>
</dbReference>
<keyword evidence="4" id="KW-0256">Endoplasmic reticulum</keyword>
<accession>A0A915IYQ5</accession>
<evidence type="ECO:0000256" key="4">
    <source>
        <dbReference type="ARBA" id="ARBA00022824"/>
    </source>
</evidence>
<dbReference type="OMA" id="TIENCMH"/>
<evidence type="ECO:0000256" key="10">
    <source>
        <dbReference type="SAM" id="Phobius"/>
    </source>
</evidence>
<dbReference type="InterPro" id="IPR004179">
    <property type="entry name" value="Sec63-dom"/>
</dbReference>
<evidence type="ECO:0000256" key="9">
    <source>
        <dbReference type="SAM" id="MobiDB-lite"/>
    </source>
</evidence>
<dbReference type="SUPFAM" id="SSF46565">
    <property type="entry name" value="Chaperone J-domain"/>
    <property type="match status" value="1"/>
</dbReference>
<dbReference type="Gene3D" id="1.10.150.20">
    <property type="entry name" value="5' to 3' exonuclease, C-terminal subdomain"/>
    <property type="match status" value="1"/>
</dbReference>